<keyword evidence="3" id="KW-0804">Transcription</keyword>
<evidence type="ECO:0000256" key="2">
    <source>
        <dbReference type="ARBA" id="ARBA00023125"/>
    </source>
</evidence>
<feature type="transmembrane region" description="Helical" evidence="4">
    <location>
        <begin position="338"/>
        <end position="360"/>
    </location>
</feature>
<keyword evidence="1" id="KW-0805">Transcription regulation</keyword>
<dbReference type="PRINTS" id="PR00038">
    <property type="entry name" value="HTHLUXR"/>
</dbReference>
<sequence length="522" mass="54928">MGFGEERTLRSMGRVPAFGVIGASFWIAWITIVYSTDAFFPADIDPRQATSGAFVASTLSLGVVLIALSFFPQWTMRRLLGELPLSWASFVGGAATLVVLNGPTLPAPLFFAAAVLTGCATAHIALRVAIAFSEVDTRAALVGMGCALMLGVLVYALDTMLLLCGLRSLAVVVLVLLLPLAAFLLSLDASEGTLLALADADRSLEYPRISMKLGRLIAYVVMLLFLLSLTRGYYPNLIELSQFATSRCLVGLGLIAAAAAIVVMAWTVPRNTVFGALFYGLLLGSVLTVLVLALLNVTPVVMGDVSSVLFGVTMLCLWGLLCRVSFRSGRLAVQVIGIGFGAACLGATAGMGAGSLLYAAEVPPSSFSLIMAAAIVLCVAASLFLLRLNDVRALMQPAVSGSDEDDALGIASAAPIEGAPAPAPSAPAPAPSEEASVSVALDGYLASLRRSCAVLVVDHGLSRREADVLELLALGKDARAIADELFISFNTVRSHIRHIYVKLDVHSRRELMELVEREGVRD</sequence>
<name>A0ABX0IFM6_9ACTN</name>
<evidence type="ECO:0000256" key="4">
    <source>
        <dbReference type="SAM" id="Phobius"/>
    </source>
</evidence>
<keyword evidence="4" id="KW-1133">Transmembrane helix</keyword>
<dbReference type="RefSeq" id="WP_166338571.1">
    <property type="nucleotide sequence ID" value="NZ_WPCR01000002.1"/>
</dbReference>
<protein>
    <recommendedName>
        <fullName evidence="5">HTH luxR-type domain-containing protein</fullName>
    </recommendedName>
</protein>
<dbReference type="Gene3D" id="1.10.10.10">
    <property type="entry name" value="Winged helix-like DNA-binding domain superfamily/Winged helix DNA-binding domain"/>
    <property type="match status" value="1"/>
</dbReference>
<dbReference type="SMART" id="SM00421">
    <property type="entry name" value="HTH_LUXR"/>
    <property type="match status" value="1"/>
</dbReference>
<evidence type="ECO:0000313" key="6">
    <source>
        <dbReference type="EMBL" id="NHM13614.1"/>
    </source>
</evidence>
<dbReference type="CDD" id="cd06170">
    <property type="entry name" value="LuxR_C_like"/>
    <property type="match status" value="1"/>
</dbReference>
<keyword evidence="2" id="KW-0238">DNA-binding</keyword>
<dbReference type="PANTHER" id="PTHR44688:SF16">
    <property type="entry name" value="DNA-BINDING TRANSCRIPTIONAL ACTIVATOR DEVR_DOSR"/>
    <property type="match status" value="1"/>
</dbReference>
<evidence type="ECO:0000256" key="3">
    <source>
        <dbReference type="ARBA" id="ARBA00023163"/>
    </source>
</evidence>
<feature type="transmembrane region" description="Helical" evidence="4">
    <location>
        <begin position="139"/>
        <end position="157"/>
    </location>
</feature>
<feature type="transmembrane region" description="Helical" evidence="4">
    <location>
        <begin position="216"/>
        <end position="234"/>
    </location>
</feature>
<dbReference type="Proteomes" id="UP000636394">
    <property type="component" value="Unassembled WGS sequence"/>
</dbReference>
<comment type="caution">
    <text evidence="6">The sequence shown here is derived from an EMBL/GenBank/DDBJ whole genome shotgun (WGS) entry which is preliminary data.</text>
</comment>
<dbReference type="Pfam" id="PF00196">
    <property type="entry name" value="GerE"/>
    <property type="match status" value="1"/>
</dbReference>
<keyword evidence="7" id="KW-1185">Reference proteome</keyword>
<dbReference type="EMBL" id="WPCR01000002">
    <property type="protein sequence ID" value="NHM13614.1"/>
    <property type="molecule type" value="Genomic_DNA"/>
</dbReference>
<feature type="transmembrane region" description="Helical" evidence="4">
    <location>
        <begin position="169"/>
        <end position="187"/>
    </location>
</feature>
<feature type="transmembrane region" description="Helical" evidence="4">
    <location>
        <begin position="366"/>
        <end position="386"/>
    </location>
</feature>
<dbReference type="InterPro" id="IPR016032">
    <property type="entry name" value="Sig_transdc_resp-reg_C-effctor"/>
</dbReference>
<dbReference type="InterPro" id="IPR036388">
    <property type="entry name" value="WH-like_DNA-bd_sf"/>
</dbReference>
<keyword evidence="4" id="KW-0812">Transmembrane</keyword>
<evidence type="ECO:0000259" key="5">
    <source>
        <dbReference type="PROSITE" id="PS50043"/>
    </source>
</evidence>
<feature type="transmembrane region" description="Helical" evidence="4">
    <location>
        <begin position="52"/>
        <end position="71"/>
    </location>
</feature>
<dbReference type="PANTHER" id="PTHR44688">
    <property type="entry name" value="DNA-BINDING TRANSCRIPTIONAL ACTIVATOR DEVR_DOSR"/>
    <property type="match status" value="1"/>
</dbReference>
<keyword evidence="4" id="KW-0472">Membrane</keyword>
<evidence type="ECO:0000256" key="1">
    <source>
        <dbReference type="ARBA" id="ARBA00023015"/>
    </source>
</evidence>
<organism evidence="6 7">
    <name type="scientific">Xiamenia xianingshaonis</name>
    <dbReference type="NCBI Taxonomy" id="2682776"/>
    <lineage>
        <taxon>Bacteria</taxon>
        <taxon>Bacillati</taxon>
        <taxon>Actinomycetota</taxon>
        <taxon>Coriobacteriia</taxon>
        <taxon>Eggerthellales</taxon>
        <taxon>Eggerthellaceae</taxon>
        <taxon>Xiamenia</taxon>
    </lineage>
</organism>
<reference evidence="6 7" key="1">
    <citation type="submission" date="2019-11" db="EMBL/GenBank/DDBJ databases">
        <title>Eggerthellaceae novel genus isolated from the rectal contents of marmort.</title>
        <authorList>
            <person name="Zhang G."/>
        </authorList>
    </citation>
    <scope>NUCLEOTIDE SEQUENCE [LARGE SCALE GENOMIC DNA]</scope>
    <source>
        <strain evidence="7">zg-886</strain>
    </source>
</reference>
<dbReference type="SUPFAM" id="SSF46894">
    <property type="entry name" value="C-terminal effector domain of the bipartite response regulators"/>
    <property type="match status" value="1"/>
</dbReference>
<feature type="transmembrane region" description="Helical" evidence="4">
    <location>
        <begin position="83"/>
        <end position="103"/>
    </location>
</feature>
<feature type="transmembrane region" description="Helical" evidence="4">
    <location>
        <begin position="276"/>
        <end position="295"/>
    </location>
</feature>
<gene>
    <name evidence="6" type="ORF">GMI68_02305</name>
</gene>
<feature type="domain" description="HTH luxR-type" evidence="5">
    <location>
        <begin position="454"/>
        <end position="519"/>
    </location>
</feature>
<feature type="transmembrane region" description="Helical" evidence="4">
    <location>
        <begin position="109"/>
        <end position="132"/>
    </location>
</feature>
<feature type="transmembrane region" description="Helical" evidence="4">
    <location>
        <begin position="249"/>
        <end position="269"/>
    </location>
</feature>
<feature type="transmembrane region" description="Helical" evidence="4">
    <location>
        <begin position="12"/>
        <end position="32"/>
    </location>
</feature>
<dbReference type="PROSITE" id="PS00622">
    <property type="entry name" value="HTH_LUXR_1"/>
    <property type="match status" value="1"/>
</dbReference>
<dbReference type="InterPro" id="IPR000792">
    <property type="entry name" value="Tscrpt_reg_LuxR_C"/>
</dbReference>
<evidence type="ECO:0000313" key="7">
    <source>
        <dbReference type="Proteomes" id="UP000636394"/>
    </source>
</evidence>
<accession>A0ABX0IFM6</accession>
<feature type="transmembrane region" description="Helical" evidence="4">
    <location>
        <begin position="307"/>
        <end position="326"/>
    </location>
</feature>
<proteinExistence type="predicted"/>
<dbReference type="PROSITE" id="PS50043">
    <property type="entry name" value="HTH_LUXR_2"/>
    <property type="match status" value="1"/>
</dbReference>